<sequence length="235" mass="23595">MKSRKEEIILCHASKLVTANFLTASYSTVENYLPASDVAVLFALIACPRAGYIGGYAAAPALTYGASYGAAYGYGAGYGYAAPAVTAVAHAPAVSYAAPAVSYAAPAVATVAHAPVAVAHAPVATSYSSSYRTVNKPVAVAAPAISYAAPAVATVAHAPAVSYATPVAAVAHAPAVATIAHAPVNYGLGLRSANDLGSYGYGLGYRSAYSLGYRCTYGLGYGYGGYGLGTTLVHH</sequence>
<reference evidence="1" key="1">
    <citation type="submission" date="2022-01" db="EMBL/GenBank/DDBJ databases">
        <authorList>
            <person name="King R."/>
        </authorList>
    </citation>
    <scope>NUCLEOTIDE SEQUENCE</scope>
</reference>
<dbReference type="EMBL" id="OV725080">
    <property type="protein sequence ID" value="CAH1398699.1"/>
    <property type="molecule type" value="Genomic_DNA"/>
</dbReference>
<evidence type="ECO:0000313" key="2">
    <source>
        <dbReference type="Proteomes" id="UP001152798"/>
    </source>
</evidence>
<evidence type="ECO:0000313" key="1">
    <source>
        <dbReference type="EMBL" id="CAH1398699.1"/>
    </source>
</evidence>
<dbReference type="Proteomes" id="UP001152798">
    <property type="component" value="Chromosome 4"/>
</dbReference>
<proteinExistence type="predicted"/>
<organism evidence="1 2">
    <name type="scientific">Nezara viridula</name>
    <name type="common">Southern green stink bug</name>
    <name type="synonym">Cimex viridulus</name>
    <dbReference type="NCBI Taxonomy" id="85310"/>
    <lineage>
        <taxon>Eukaryota</taxon>
        <taxon>Metazoa</taxon>
        <taxon>Ecdysozoa</taxon>
        <taxon>Arthropoda</taxon>
        <taxon>Hexapoda</taxon>
        <taxon>Insecta</taxon>
        <taxon>Pterygota</taxon>
        <taxon>Neoptera</taxon>
        <taxon>Paraneoptera</taxon>
        <taxon>Hemiptera</taxon>
        <taxon>Heteroptera</taxon>
        <taxon>Panheteroptera</taxon>
        <taxon>Pentatomomorpha</taxon>
        <taxon>Pentatomoidea</taxon>
        <taxon>Pentatomidae</taxon>
        <taxon>Pentatominae</taxon>
        <taxon>Nezara</taxon>
    </lineage>
</organism>
<accession>A0A9P0HAZ5</accession>
<protein>
    <submittedName>
        <fullName evidence="1">Uncharacterized protein</fullName>
    </submittedName>
</protein>
<gene>
    <name evidence="1" type="ORF">NEZAVI_LOCUS8301</name>
</gene>
<name>A0A9P0HAZ5_NEZVI</name>
<dbReference type="AlphaFoldDB" id="A0A9P0HAZ5"/>
<keyword evidence="2" id="KW-1185">Reference proteome</keyword>